<name>C2FSI6_SPHSI</name>
<dbReference type="AlphaFoldDB" id="C2FSI6"/>
<dbReference type="HOGENOM" id="CLU_205370_0_0_10"/>
<proteinExistence type="predicted"/>
<keyword evidence="1" id="KW-0812">Transmembrane</keyword>
<protein>
    <submittedName>
        <fullName evidence="2">Uncharacterized protein</fullName>
    </submittedName>
</protein>
<organism evidence="2 3">
    <name type="scientific">Sphingobacterium spiritivorum ATCC 33300</name>
    <dbReference type="NCBI Taxonomy" id="525372"/>
    <lineage>
        <taxon>Bacteria</taxon>
        <taxon>Pseudomonadati</taxon>
        <taxon>Bacteroidota</taxon>
        <taxon>Sphingobacteriia</taxon>
        <taxon>Sphingobacteriales</taxon>
        <taxon>Sphingobacteriaceae</taxon>
        <taxon>Sphingobacterium</taxon>
    </lineage>
</organism>
<keyword evidence="1" id="KW-0472">Membrane</keyword>
<comment type="caution">
    <text evidence="2">The sequence shown here is derived from an EMBL/GenBank/DDBJ whole genome shotgun (WGS) entry which is preliminary data.</text>
</comment>
<dbReference type="Proteomes" id="UP000006241">
    <property type="component" value="Unassembled WGS sequence"/>
</dbReference>
<reference evidence="2 3" key="1">
    <citation type="submission" date="2009-01" db="EMBL/GenBank/DDBJ databases">
        <authorList>
            <person name="Qin X."/>
            <person name="Bachman B."/>
            <person name="Battles P."/>
            <person name="Bell A."/>
            <person name="Bess C."/>
            <person name="Bickham C."/>
            <person name="Chaboub L."/>
            <person name="Chen D."/>
            <person name="Coyle M."/>
            <person name="Deiros D.R."/>
            <person name="Dinh H."/>
            <person name="Forbes L."/>
            <person name="Fowler G."/>
            <person name="Francisco L."/>
            <person name="Fu Q."/>
            <person name="Gubbala S."/>
            <person name="Hale W."/>
            <person name="Han Y."/>
            <person name="Hemphill L."/>
            <person name="Highlander S.K."/>
            <person name="Hirani K."/>
            <person name="Hogues M."/>
            <person name="Jackson L."/>
            <person name="Jakkamsetti A."/>
            <person name="Javaid M."/>
            <person name="Jiang H."/>
            <person name="Korchina V."/>
            <person name="Kovar C."/>
            <person name="Lara F."/>
            <person name="Lee S."/>
            <person name="Mata R."/>
            <person name="Mathew T."/>
            <person name="Moen C."/>
            <person name="Morales K."/>
            <person name="Munidasa M."/>
            <person name="Nazareth L."/>
            <person name="Ngo R."/>
            <person name="Nguyen L."/>
            <person name="Okwuonu G."/>
            <person name="Ongeri F."/>
            <person name="Patil S."/>
            <person name="Petrosino J."/>
            <person name="Pham C."/>
            <person name="Pham P."/>
            <person name="Pu L.-L."/>
            <person name="Puazo M."/>
            <person name="Raj R."/>
            <person name="Reid J."/>
            <person name="Rouhana J."/>
            <person name="Saada N."/>
            <person name="Shang Y."/>
            <person name="Simmons D."/>
            <person name="Thornton R."/>
            <person name="Warren J."/>
            <person name="Weissenberger G."/>
            <person name="Zhang J."/>
            <person name="Zhang L."/>
            <person name="Zhou C."/>
            <person name="Zhu D."/>
            <person name="Muzny D."/>
            <person name="Worley K."/>
            <person name="Gibbs R."/>
        </authorList>
    </citation>
    <scope>NUCLEOTIDE SEQUENCE [LARGE SCALE GENOMIC DNA]</scope>
    <source>
        <strain evidence="2 3">ATCC 33300</strain>
    </source>
</reference>
<sequence>MKTDKGQICRILTTLMFYFYDIYKISLLYLFPIGNEPIYQAVNDISDCR</sequence>
<accession>C2FSI6</accession>
<keyword evidence="1" id="KW-1133">Transmembrane helix</keyword>
<gene>
    <name evidence="2" type="ORF">HMPREF0765_0292</name>
</gene>
<evidence type="ECO:0000313" key="2">
    <source>
        <dbReference type="EMBL" id="EEI93960.1"/>
    </source>
</evidence>
<dbReference type="EMBL" id="ACHB01000007">
    <property type="protein sequence ID" value="EEI93960.1"/>
    <property type="molecule type" value="Genomic_DNA"/>
</dbReference>
<evidence type="ECO:0000256" key="1">
    <source>
        <dbReference type="SAM" id="Phobius"/>
    </source>
</evidence>
<evidence type="ECO:0000313" key="3">
    <source>
        <dbReference type="Proteomes" id="UP000006241"/>
    </source>
</evidence>
<feature type="transmembrane region" description="Helical" evidence="1">
    <location>
        <begin position="12"/>
        <end position="31"/>
    </location>
</feature>